<dbReference type="EMBL" id="KQ234996">
    <property type="protein sequence ID" value="KMZ95160.1"/>
    <property type="molecule type" value="Genomic_DNA"/>
</dbReference>
<evidence type="ECO:0000313" key="2">
    <source>
        <dbReference type="EMBL" id="KMZ95160.1"/>
    </source>
</evidence>
<keyword evidence="1" id="KW-0472">Membrane</keyword>
<accession>A0A0J9THP2</accession>
<dbReference type="InterPro" id="IPR008780">
    <property type="entry name" value="Plasmodium_Vir"/>
</dbReference>
<protein>
    <recommendedName>
        <fullName evidence="4">Variable surface protein Vir7-like protein</fullName>
    </recommendedName>
</protein>
<dbReference type="Pfam" id="PF05795">
    <property type="entry name" value="Plasmodium_Vir"/>
    <property type="match status" value="1"/>
</dbReference>
<evidence type="ECO:0000256" key="1">
    <source>
        <dbReference type="SAM" id="Phobius"/>
    </source>
</evidence>
<evidence type="ECO:0008006" key="4">
    <source>
        <dbReference type="Google" id="ProtNLM"/>
    </source>
</evidence>
<sequence>MHNSIKKIMFSRIYVFSNKNERNYIDTNSKYYIRNIKYKCFNYIKKFKLIQHIILYIFFFISIYNQSELDLLNTINNYNSFDKDKNNCAFYPRVIEAKHRLDGHFWKNNISDQLLNALCYVYIREKNKTKNENLCNYLYYWLGSKVLTNLRLEHFFFHVISTIYSILSEGELGKVCNRVEYNIYYDNFHKYKLVYDLSEDYNTYKSHFIKPNPSCDKDYEDAIKSYKLLYKKLRNECTIERTNYYDHYCDVFNKYFTQDKNDEISSWTCKLRETDKQDQQLEKEPREEAPKKHIQEELTAGRVRIQEDSVQTAQHSRSIVPYLNKELFDGESFSSASEDSSPSTIKKSITSAVSAAGVLVPPFLIYNVISIVIVHQDVLFYI</sequence>
<keyword evidence="1" id="KW-1133">Transmembrane helix</keyword>
<name>A0A0J9THP2_PLAVI</name>
<organism evidence="2 3">
    <name type="scientific">Plasmodium vivax Mauritania I</name>
    <dbReference type="NCBI Taxonomy" id="1035515"/>
    <lineage>
        <taxon>Eukaryota</taxon>
        <taxon>Sar</taxon>
        <taxon>Alveolata</taxon>
        <taxon>Apicomplexa</taxon>
        <taxon>Aconoidasida</taxon>
        <taxon>Haemosporida</taxon>
        <taxon>Plasmodiidae</taxon>
        <taxon>Plasmodium</taxon>
        <taxon>Plasmodium (Plasmodium)</taxon>
    </lineage>
</organism>
<reference evidence="2 3" key="1">
    <citation type="submission" date="2011-08" db="EMBL/GenBank/DDBJ databases">
        <title>The Genome Sequence of Plasmodium vivax Mauritania I.</title>
        <authorList>
            <consortium name="The Broad Institute Genome Sequencing Platform"/>
            <consortium name="The Broad Institute Genome Sequencing Center for Infectious Disease"/>
            <person name="Neafsey D."/>
            <person name="Carlton J."/>
            <person name="Barnwell J."/>
            <person name="Collins W."/>
            <person name="Escalante A."/>
            <person name="Mullikin J."/>
            <person name="Saul A."/>
            <person name="Guigo R."/>
            <person name="Camara F."/>
            <person name="Young S.K."/>
            <person name="Zeng Q."/>
            <person name="Gargeya S."/>
            <person name="Fitzgerald M."/>
            <person name="Haas B."/>
            <person name="Abouelleil A."/>
            <person name="Alvarado L."/>
            <person name="Arachchi H.M."/>
            <person name="Berlin A."/>
            <person name="Brown A."/>
            <person name="Chapman S.B."/>
            <person name="Chen Z."/>
            <person name="Dunbar C."/>
            <person name="Freedman E."/>
            <person name="Gearin G."/>
            <person name="Gellesch M."/>
            <person name="Goldberg J."/>
            <person name="Griggs A."/>
            <person name="Gujja S."/>
            <person name="Heiman D."/>
            <person name="Howarth C."/>
            <person name="Larson L."/>
            <person name="Lui A."/>
            <person name="MacDonald P.J.P."/>
            <person name="Montmayeur A."/>
            <person name="Murphy C."/>
            <person name="Neiman D."/>
            <person name="Pearson M."/>
            <person name="Priest M."/>
            <person name="Roberts A."/>
            <person name="Saif S."/>
            <person name="Shea T."/>
            <person name="Shenoy N."/>
            <person name="Sisk P."/>
            <person name="Stolte C."/>
            <person name="Sykes S."/>
            <person name="Wortman J."/>
            <person name="Nusbaum C."/>
            <person name="Birren B."/>
        </authorList>
    </citation>
    <scope>NUCLEOTIDE SEQUENCE [LARGE SCALE GENOMIC DNA]</scope>
    <source>
        <strain evidence="2 3">Mauritania I</strain>
    </source>
</reference>
<gene>
    <name evidence="2" type="ORF">PVMG_05078</name>
</gene>
<keyword evidence="1" id="KW-0812">Transmembrane</keyword>
<proteinExistence type="predicted"/>
<dbReference type="Proteomes" id="UP000053776">
    <property type="component" value="Unassembled WGS sequence"/>
</dbReference>
<dbReference type="AlphaFoldDB" id="A0A0J9THP2"/>
<evidence type="ECO:0000313" key="3">
    <source>
        <dbReference type="Proteomes" id="UP000053776"/>
    </source>
</evidence>
<feature type="transmembrane region" description="Helical" evidence="1">
    <location>
        <begin position="47"/>
        <end position="64"/>
    </location>
</feature>